<feature type="domain" description="Helicase ATP-binding" evidence="11">
    <location>
        <begin position="729"/>
        <end position="890"/>
    </location>
</feature>
<dbReference type="InterPro" id="IPR004400">
    <property type="entry name" value="UreG"/>
</dbReference>
<name>A0AAD7U9Y5_9STRA</name>
<keyword evidence="7" id="KW-0342">GTP-binding</keyword>
<dbReference type="InterPro" id="IPR044742">
    <property type="entry name" value="DEAD/DEAH_RhlB"/>
</dbReference>
<feature type="domain" description="Helicase C-terminal" evidence="12">
    <location>
        <begin position="944"/>
        <end position="1089"/>
    </location>
</feature>
<dbReference type="GO" id="GO:0005524">
    <property type="term" value="F:ATP binding"/>
    <property type="evidence" value="ECO:0007669"/>
    <property type="project" value="UniProtKB-KW"/>
</dbReference>
<dbReference type="InterPro" id="IPR014001">
    <property type="entry name" value="Helicase_ATP-bd"/>
</dbReference>
<dbReference type="SUPFAM" id="SSF52540">
    <property type="entry name" value="P-loop containing nucleoside triphosphate hydrolases"/>
    <property type="match status" value="2"/>
</dbReference>
<evidence type="ECO:0000256" key="6">
    <source>
        <dbReference type="ARBA" id="ARBA00022988"/>
    </source>
</evidence>
<evidence type="ECO:0000256" key="4">
    <source>
        <dbReference type="ARBA" id="ARBA00022806"/>
    </source>
</evidence>
<keyword evidence="5" id="KW-0067">ATP-binding</keyword>
<evidence type="ECO:0000256" key="9">
    <source>
        <dbReference type="SAM" id="MobiDB-lite"/>
    </source>
</evidence>
<keyword evidence="8" id="KW-0143">Chaperone</keyword>
<dbReference type="CDD" id="cd00268">
    <property type="entry name" value="DEADc"/>
    <property type="match status" value="1"/>
</dbReference>
<dbReference type="CDD" id="cd05540">
    <property type="entry name" value="UreG"/>
    <property type="match status" value="1"/>
</dbReference>
<dbReference type="InterPro" id="IPR011545">
    <property type="entry name" value="DEAD/DEAH_box_helicase_dom"/>
</dbReference>
<dbReference type="Proteomes" id="UP001230188">
    <property type="component" value="Unassembled WGS sequence"/>
</dbReference>
<dbReference type="NCBIfam" id="TIGR00101">
    <property type="entry name" value="ureG"/>
    <property type="match status" value="1"/>
</dbReference>
<dbReference type="GO" id="GO:0005525">
    <property type="term" value="F:GTP binding"/>
    <property type="evidence" value="ECO:0007669"/>
    <property type="project" value="UniProtKB-KW"/>
</dbReference>
<sequence length="1326" mass="141363">MRWLVLVPVATALLDEVCVRGVEMASEASLILGNLTRCGVGSLLVARELSLAPPPLDEAAAAAVMKADALVIRGLSEAAHLAAAYGRLLRGGANVIVPEASGPVSGFEYVNASRGFAWFRRRKRRRAELEIVRPADGEVFAFEEMAATIRVSVRVPADVVRWLPLPRLRVAADPAAAYPVQVPLEDEGVVVVELTLNNVPAGSHLITATLAYGDGRAVPDAAATAMIDVVPADLLHKVGTNNLTLGCARAGRPAERPAERPAPTRIPERRPLRIALADVLPTAGVDGQRRVWIQRSEHWARSFSEVSYLLLYDDVVPPLRDDAPFRRAIAEAGVRATSVAAPWRGSRSDDPAGAASACARGSENAAGRAWIGFLKSVDVLFTHAAPGGDAAAARLACLGRLAAIAGVGARLVDLPTVPSPDMLTTWGAWADAFVVPSHYAAAATARALEHAGARTTPAVVVLQPGVDDRWFDAGRRRRRLGRRRNKSKKVAVWVGRLDADKSPLLFVRACAILGDAECVAIGDGPLRAPLAARAGPKTRFVGSLTDGLADVVADADVLVSTSVFPETFGLAPLEAAAAGVAVVAFGVAGTAEHLCEGVNALFPRAPTPAAIADAMRELFDDPPRARALGAAGALGAASHFGAKQAADRAAMFIRRTHAALTANDARCRRADRQNTTRCAAPILSPVYDDDDKTLFDLKTLLLLPSYPEVARAVASLEFHQPTPVQAAAVPVALGGEDCVVHAPTGSGKTLAYLVPLLAAVSAERQSAQAAVIVPSRELGLQVARVARRLARKLEGERPVRVMSLLEGSRLRRQRAWAWAEPPQVVVGNARQVRDMAAMGGLKCARFRVVAVDEVDLFFDRDRASDRKALHSFFGDHQARQTIFASATVDQPRHFLKKLASLRWCASGSTPTYVAPRGAALPATLDHYAVRCDDPAKRLVVARRLLRHFFEGVPGILFVDDSRPVAAIRAALGRDGHRVALLDPNDNLDQRARALDDFRNAQVDLLVATDLAARGIDVPRIDFVLNLDFPPDAFHYQHRAGRAARCGRPGAALTIVQDNQRFALDRIANITRDMNHHHGREAGSSTSSFSHGHSHEHSSHPGTYEARATGSPAAWSTRNWERRAFTVGIGGPVGSGKTALVLRLCETLRDAVSLGVVTNDIFTREDAEFLTRKGALPAGRVKAVETGGCPHAAIREDVSANLEALEILTQSEAKPVLLLCESGGDNLAANFSSELADLTLYVIDVAGGDKVPRKGGPGITQSDVLVINKIDLAEAVGADLEVMRRDALKMRGPDAPTLFTSVKHHDGVSDVVQEVLHAWSHATGGSL</sequence>
<dbReference type="GO" id="GO:0003924">
    <property type="term" value="F:GTPase activity"/>
    <property type="evidence" value="ECO:0007669"/>
    <property type="project" value="InterPro"/>
</dbReference>
<evidence type="ECO:0000256" key="2">
    <source>
        <dbReference type="ARBA" id="ARBA00022741"/>
    </source>
</evidence>
<keyword evidence="2" id="KW-0547">Nucleotide-binding</keyword>
<dbReference type="PANTHER" id="PTHR31715:SF0">
    <property type="entry name" value="UREASE ACCESSORY PROTEIN G"/>
    <property type="match status" value="1"/>
</dbReference>
<proteinExistence type="inferred from homology"/>
<dbReference type="InterPro" id="IPR027417">
    <property type="entry name" value="P-loop_NTPase"/>
</dbReference>
<evidence type="ECO:0000259" key="12">
    <source>
        <dbReference type="PROSITE" id="PS51194"/>
    </source>
</evidence>
<accession>A0AAD7U9Y5</accession>
<evidence type="ECO:0000256" key="8">
    <source>
        <dbReference type="ARBA" id="ARBA00023186"/>
    </source>
</evidence>
<dbReference type="InterPro" id="IPR003495">
    <property type="entry name" value="CobW/HypB/UreG_nucleotide-bd"/>
</dbReference>
<feature type="region of interest" description="Disordered" evidence="9">
    <location>
        <begin position="1075"/>
        <end position="1112"/>
    </location>
</feature>
<evidence type="ECO:0000313" key="14">
    <source>
        <dbReference type="Proteomes" id="UP001230188"/>
    </source>
</evidence>
<keyword evidence="4" id="KW-0347">Helicase</keyword>
<dbReference type="EMBL" id="JAQMWT010000457">
    <property type="protein sequence ID" value="KAJ8601022.1"/>
    <property type="molecule type" value="Genomic_DNA"/>
</dbReference>
<dbReference type="SMART" id="SM00490">
    <property type="entry name" value="HELICc"/>
    <property type="match status" value="1"/>
</dbReference>
<feature type="signal peptide" evidence="10">
    <location>
        <begin position="1"/>
        <end position="21"/>
    </location>
</feature>
<comment type="similarity">
    <text evidence="1">Belongs to the SIMIBI class G3E GTPase family. UreG subfamily.</text>
</comment>
<dbReference type="SUPFAM" id="SSF53756">
    <property type="entry name" value="UDP-Glycosyltransferase/glycogen phosphorylase"/>
    <property type="match status" value="1"/>
</dbReference>
<dbReference type="PROSITE" id="PS51192">
    <property type="entry name" value="HELICASE_ATP_BIND_1"/>
    <property type="match status" value="1"/>
</dbReference>
<dbReference type="PANTHER" id="PTHR31715">
    <property type="entry name" value="UREASE ACCESSORY PROTEIN G"/>
    <property type="match status" value="1"/>
</dbReference>
<keyword evidence="6" id="KW-0996">Nickel insertion</keyword>
<evidence type="ECO:0000256" key="3">
    <source>
        <dbReference type="ARBA" id="ARBA00022801"/>
    </source>
</evidence>
<dbReference type="GO" id="GO:0003676">
    <property type="term" value="F:nucleic acid binding"/>
    <property type="evidence" value="ECO:0007669"/>
    <property type="project" value="InterPro"/>
</dbReference>
<evidence type="ECO:0000313" key="13">
    <source>
        <dbReference type="EMBL" id="KAJ8601022.1"/>
    </source>
</evidence>
<dbReference type="CDD" id="cd18787">
    <property type="entry name" value="SF2_C_DEAD"/>
    <property type="match status" value="1"/>
</dbReference>
<evidence type="ECO:0000256" key="10">
    <source>
        <dbReference type="SAM" id="SignalP"/>
    </source>
</evidence>
<keyword evidence="14" id="KW-1185">Reference proteome</keyword>
<dbReference type="InterPro" id="IPR001650">
    <property type="entry name" value="Helicase_C-like"/>
</dbReference>
<keyword evidence="3" id="KW-0378">Hydrolase</keyword>
<reference evidence="13" key="1">
    <citation type="submission" date="2023-01" db="EMBL/GenBank/DDBJ databases">
        <title>Metagenome sequencing of chrysophaentin producing Chrysophaeum taylorii.</title>
        <authorList>
            <person name="Davison J."/>
            <person name="Bewley C."/>
        </authorList>
    </citation>
    <scope>NUCLEOTIDE SEQUENCE</scope>
    <source>
        <strain evidence="13">NIES-1699</strain>
    </source>
</reference>
<evidence type="ECO:0000256" key="7">
    <source>
        <dbReference type="ARBA" id="ARBA00023134"/>
    </source>
</evidence>
<dbReference type="Pfam" id="PF02492">
    <property type="entry name" value="cobW"/>
    <property type="match status" value="1"/>
</dbReference>
<dbReference type="Pfam" id="PF00271">
    <property type="entry name" value="Helicase_C"/>
    <property type="match status" value="1"/>
</dbReference>
<dbReference type="GO" id="GO:0043419">
    <property type="term" value="P:urea catabolic process"/>
    <property type="evidence" value="ECO:0007669"/>
    <property type="project" value="InterPro"/>
</dbReference>
<feature type="chain" id="PRO_5042104283" evidence="10">
    <location>
        <begin position="22"/>
        <end position="1326"/>
    </location>
</feature>
<evidence type="ECO:0000259" key="11">
    <source>
        <dbReference type="PROSITE" id="PS51192"/>
    </source>
</evidence>
<organism evidence="13 14">
    <name type="scientific">Chrysophaeum taylorii</name>
    <dbReference type="NCBI Taxonomy" id="2483200"/>
    <lineage>
        <taxon>Eukaryota</taxon>
        <taxon>Sar</taxon>
        <taxon>Stramenopiles</taxon>
        <taxon>Ochrophyta</taxon>
        <taxon>Pelagophyceae</taxon>
        <taxon>Pelagomonadales</taxon>
        <taxon>Pelagomonadaceae</taxon>
        <taxon>Chrysophaeum</taxon>
    </lineage>
</organism>
<evidence type="ECO:0000256" key="1">
    <source>
        <dbReference type="ARBA" id="ARBA00005732"/>
    </source>
</evidence>
<protein>
    <submittedName>
        <fullName evidence="13">Uncharacterized protein</fullName>
    </submittedName>
</protein>
<dbReference type="HAMAP" id="MF_01389">
    <property type="entry name" value="UreG"/>
    <property type="match status" value="1"/>
</dbReference>
<dbReference type="Pfam" id="PF13692">
    <property type="entry name" value="Glyco_trans_1_4"/>
    <property type="match status" value="1"/>
</dbReference>
<comment type="caution">
    <text evidence="13">The sequence shown here is derived from an EMBL/GenBank/DDBJ whole genome shotgun (WGS) entry which is preliminary data.</text>
</comment>
<dbReference type="Gene3D" id="3.40.50.300">
    <property type="entry name" value="P-loop containing nucleotide triphosphate hydrolases"/>
    <property type="match status" value="3"/>
</dbReference>
<dbReference type="Pfam" id="PF00270">
    <property type="entry name" value="DEAD"/>
    <property type="match status" value="1"/>
</dbReference>
<dbReference type="SMART" id="SM00487">
    <property type="entry name" value="DEXDc"/>
    <property type="match status" value="1"/>
</dbReference>
<gene>
    <name evidence="13" type="ORF">CTAYLR_007968</name>
</gene>
<dbReference type="GO" id="GO:0016151">
    <property type="term" value="F:nickel cation binding"/>
    <property type="evidence" value="ECO:0007669"/>
    <property type="project" value="InterPro"/>
</dbReference>
<dbReference type="PROSITE" id="PS51194">
    <property type="entry name" value="HELICASE_CTER"/>
    <property type="match status" value="1"/>
</dbReference>
<evidence type="ECO:0000256" key="5">
    <source>
        <dbReference type="ARBA" id="ARBA00022840"/>
    </source>
</evidence>
<dbReference type="Gene3D" id="3.40.50.2000">
    <property type="entry name" value="Glycogen Phosphorylase B"/>
    <property type="match status" value="2"/>
</dbReference>
<keyword evidence="10" id="KW-0732">Signal</keyword>